<protein>
    <submittedName>
        <fullName evidence="1">Uncharacterized protein</fullName>
    </submittedName>
</protein>
<dbReference type="AlphaFoldDB" id="A0A0N9HNE5"/>
<dbReference type="EMBL" id="CP012752">
    <property type="protein sequence ID" value="ALG08462.1"/>
    <property type="molecule type" value="Genomic_DNA"/>
</dbReference>
<proteinExistence type="predicted"/>
<keyword evidence="2" id="KW-1185">Reference proteome</keyword>
<accession>A0A0N9HNE5</accession>
<evidence type="ECO:0000313" key="1">
    <source>
        <dbReference type="EMBL" id="ALG08462.1"/>
    </source>
</evidence>
<organism evidence="1 2">
    <name type="scientific">Kibdelosporangium phytohabitans</name>
    <dbReference type="NCBI Taxonomy" id="860235"/>
    <lineage>
        <taxon>Bacteria</taxon>
        <taxon>Bacillati</taxon>
        <taxon>Actinomycetota</taxon>
        <taxon>Actinomycetes</taxon>
        <taxon>Pseudonocardiales</taxon>
        <taxon>Pseudonocardiaceae</taxon>
        <taxon>Kibdelosporangium</taxon>
    </lineage>
</organism>
<dbReference type="GO" id="GO:0016799">
    <property type="term" value="F:hydrolase activity, hydrolyzing N-glycosyl compounds"/>
    <property type="evidence" value="ECO:0007669"/>
    <property type="project" value="InterPro"/>
</dbReference>
<gene>
    <name evidence="1" type="ORF">AOZ06_17455</name>
</gene>
<dbReference type="InterPro" id="IPR036452">
    <property type="entry name" value="Ribo_hydro-like"/>
</dbReference>
<reference evidence="1 2" key="1">
    <citation type="submission" date="2015-07" db="EMBL/GenBank/DDBJ databases">
        <title>Genome sequencing of Kibdelosporangium phytohabitans.</title>
        <authorList>
            <person name="Qin S."/>
            <person name="Xing K."/>
        </authorList>
    </citation>
    <scope>NUCLEOTIDE SEQUENCE [LARGE SCALE GENOMIC DNA]</scope>
    <source>
        <strain evidence="1 2">KLBMP1111</strain>
    </source>
</reference>
<dbReference type="Gene3D" id="3.90.245.10">
    <property type="entry name" value="Ribonucleoside hydrolase-like"/>
    <property type="match status" value="1"/>
</dbReference>
<evidence type="ECO:0000313" key="2">
    <source>
        <dbReference type="Proteomes" id="UP000063699"/>
    </source>
</evidence>
<name>A0A0N9HNE5_9PSEU</name>
<dbReference type="Proteomes" id="UP000063699">
    <property type="component" value="Chromosome"/>
</dbReference>
<dbReference type="SUPFAM" id="SSF53590">
    <property type="entry name" value="Nucleoside hydrolase"/>
    <property type="match status" value="1"/>
</dbReference>
<dbReference type="KEGG" id="kphy:AOZ06_17455"/>
<sequence length="109" mass="11787">MDSTWLDRLGGSGRIGSTLAAMSRPCRAHYRELLGTDVLVLHDAVALAEVIWPDILERRPMTVDAECGFGPARGALVADSRAHSPARGTRCWSRPMSRSTTCTSGCWTG</sequence>
<dbReference type="STRING" id="860235.AOZ06_17455"/>